<reference evidence="1 2" key="1">
    <citation type="journal article" date="2016" name="Genome Announc.">
        <title>Complete Genome Sequence of Thiostrepton-Producing Streptomyces laurentii ATCC 31255.</title>
        <authorList>
            <person name="Doi K."/>
            <person name="Fujino Y."/>
            <person name="Nagayoshi Y."/>
            <person name="Ohshima T."/>
            <person name="Ogata S."/>
        </authorList>
    </citation>
    <scope>NUCLEOTIDE SEQUENCE [LARGE SCALE GENOMIC DNA]</scope>
    <source>
        <strain evidence="1 2">ATCC 31255</strain>
    </source>
</reference>
<dbReference type="EMBL" id="AP017424">
    <property type="protein sequence ID" value="BAU86419.1"/>
    <property type="molecule type" value="Genomic_DNA"/>
</dbReference>
<dbReference type="AlphaFoldDB" id="A0A160P444"/>
<dbReference type="Proteomes" id="UP000217676">
    <property type="component" value="Chromosome"/>
</dbReference>
<organism evidence="1 2">
    <name type="scientific">Streptomyces laurentii</name>
    <dbReference type="NCBI Taxonomy" id="39478"/>
    <lineage>
        <taxon>Bacteria</taxon>
        <taxon>Bacillati</taxon>
        <taxon>Actinomycetota</taxon>
        <taxon>Actinomycetes</taxon>
        <taxon>Kitasatosporales</taxon>
        <taxon>Streptomycetaceae</taxon>
        <taxon>Streptomyces</taxon>
    </lineage>
</organism>
<gene>
    <name evidence="1" type="ORF">SLA_5546</name>
</gene>
<proteinExistence type="predicted"/>
<dbReference type="PANTHER" id="PTHR43422:SF3">
    <property type="entry name" value="THIAMINE THIAZOLE SYNTHASE"/>
    <property type="match status" value="1"/>
</dbReference>
<sequence>MNPAPGSTGADTGHAVVLGSGISGLCAARVLADFYTRVTVVERDVFPEDGATRRGVPQGAHVHSLTSRGASTLEEFFPGIVAELAADGATVVNALTELDIVFFGSRLLRVPLGEVLQASRPFLEDRLRARVGAVPHIGFRPGMEAVAPVTRNATTVSGVRLARPGPAGSAEVLEADLVVDAMGRAGRGAAWLASLGYEKPAEDRLHVGVGYASRRYRIAPGAAGGDKGVLIGATPARPRGLVLTRQEHDTWVLSQYGFGKANHPPHAPEEFHRFAAELLPAALRDTLRHAEPLTEVAAFAYPASVRRNFHRLRRLPDGLVSIGDAVCSLNPIYGAGMTVAALEAAALRDCLAAGTDGLPRRFYRAAAKASYLSWLFSNLADRSLPYVPGTRPFLTGVLGQAFQATMRAAAVDPAVAAGVWNAVSLSGSPARLAGPRVMASVLRHGARRPRRPHRS</sequence>
<name>A0A160P444_STRLU</name>
<dbReference type="PANTHER" id="PTHR43422">
    <property type="entry name" value="THIAMINE THIAZOLE SYNTHASE"/>
    <property type="match status" value="1"/>
</dbReference>
<protein>
    <submittedName>
        <fullName evidence="1">Hydroxylase</fullName>
    </submittedName>
</protein>
<evidence type="ECO:0000313" key="2">
    <source>
        <dbReference type="Proteomes" id="UP000217676"/>
    </source>
</evidence>
<dbReference type="InterPro" id="IPR036188">
    <property type="entry name" value="FAD/NAD-bd_sf"/>
</dbReference>
<dbReference type="Gene3D" id="3.50.50.60">
    <property type="entry name" value="FAD/NAD(P)-binding domain"/>
    <property type="match status" value="1"/>
</dbReference>
<dbReference type="RefSeq" id="WP_359878517.1">
    <property type="nucleotide sequence ID" value="NZ_JBEYHT010000029.1"/>
</dbReference>
<dbReference type="SUPFAM" id="SSF51905">
    <property type="entry name" value="FAD/NAD(P)-binding domain"/>
    <property type="match status" value="1"/>
</dbReference>
<dbReference type="KEGG" id="slau:SLA_5546"/>
<evidence type="ECO:0000313" key="1">
    <source>
        <dbReference type="EMBL" id="BAU86419.1"/>
    </source>
</evidence>
<accession>A0A160P444</accession>
<keyword evidence="2" id="KW-1185">Reference proteome</keyword>